<accession>A0A9P6ZH27</accession>
<dbReference type="InterPro" id="IPR058503">
    <property type="entry name" value="DUF8190"/>
</dbReference>
<dbReference type="Proteomes" id="UP000714275">
    <property type="component" value="Unassembled WGS sequence"/>
</dbReference>
<sequence>MEYIRDDTLLSDDDFDLDDDVDDDRTGISPFNLDDVPVAQEVDEDDAVPQEAIFDGLFLHQEGAPSDGPTWEQTPVSTLNLSSIERMFRVNDRSSAIKLLHRRINLVLDPDLKLRSDDPTLLWQGSKHFLDFILVVSSQIGLQAFLPKTVADHNFSMTLNLRLQCREFRPKFGKLGFDPTGSMMAIGDGQSTELWLGFSPVANVEDIDIANDCPLLSEKHGDTRLTSVHYRMGVMFLASCLSQIPSLPVHVMFPYGPHSDFKDWKIEDATNVLCVSLYVMSSIAFRVAFKVTSSDVGCIFLISDQRVIVLRLQDVLLLDRIIQIQYDDFVANAPDSWLRDGWLQQHIPISVACRYGQNQPIASNDRHALRVEARNWSHERDYTDIRYLSMAIATHISCMVVSDWVEIPVDDILSIHEVVYNSPDSDVRRPVDLHSLPLREPETEKEINVYDEEGRRIPRFHGRSRVDGPKCGLLVDLETIPQLFSSDVAHDEHLDLDVDILDFDEEHGAKIKVYPQAFLRKFGHLQSNTILPHFKTFIKKVQANITRGRRGPNGMDDGDDNDDVDNDVGINNRNLIPPAIIATGCQFYNEVSHRVRPNAGLHEVQQGRITSALSGAYARGTGTRVHTAIMYDCRLHLPHHRYNNSIKADNVPRDLRLENIYILQLDSMDPAKRNGMSIYLDVIVPLARAWSHPHVCDALRPHLAVFVPRAFPQIYQWMTFGITSLLERIWEHQLPLLNLNKKPSPQMIEMCAMLERALAYAHTGNAKVLSSSLMKPFWLIRSLLQQGCPTFAPTIRIIATTTRPVSISPADWPIVSRSNLPAIASKRSQVITYGLDHFEASAYKAEFHIQLSVHNPSPTVFMQYDQDLRHAIIIAVVAFQSFIADIKTLVSVGITKICVDLENQDTHSSSLEAKIRRLNLKKWLASKYPLSYIDRAFEYLLRAIVGDSGDYGLGLPNPTQEKLSIRDFAKLLVDMSRPTGPVPIAAPLISNSSSPMVFRVALIYMSKFVPRDSPNAANLFLHNAFIIGANHLHINNIPWHLAGGRGRRYSKPHFESWINLGKAAQLPTAKSLASQTTNGAAEASQRAQASDTRAAWAACSITLQSLPDFLSRTVPPDEFCMDSVTLDKSDGKDSIVHKTYQWAFAEFDMSRPLHQLAILVGVYVSKLIPDLFYDMDNRPDHESYHTMFAFTKAVREMPWISNSRRKGCKIAAQFVAMVPVYIMAVFDRSSPLHDHFERTKSFPTAWTKKHSNKGIGPLLLIRMGLASARSGRIWKGGIFNVDWSILTRDEVGKLHQKIIETLRDRQFGPYRVGQILFGSAQAQTLGMKTYTYTVNPGIASTSLGKRATSSITAADEADDEIEIFEMGAPAARRRRIR</sequence>
<comment type="caution">
    <text evidence="3">The sequence shown here is derived from an EMBL/GenBank/DDBJ whole genome shotgun (WGS) entry which is preliminary data.</text>
</comment>
<evidence type="ECO:0000259" key="2">
    <source>
        <dbReference type="Pfam" id="PF26608"/>
    </source>
</evidence>
<protein>
    <recommendedName>
        <fullName evidence="2">DUF8190 domain-containing protein</fullName>
    </recommendedName>
</protein>
<keyword evidence="4" id="KW-1185">Reference proteome</keyword>
<feature type="domain" description="DUF8190" evidence="2">
    <location>
        <begin position="155"/>
        <end position="270"/>
    </location>
</feature>
<evidence type="ECO:0000313" key="3">
    <source>
        <dbReference type="EMBL" id="KAG1765968.1"/>
    </source>
</evidence>
<dbReference type="OrthoDB" id="2736611at2759"/>
<evidence type="ECO:0000256" key="1">
    <source>
        <dbReference type="SAM" id="MobiDB-lite"/>
    </source>
</evidence>
<gene>
    <name evidence="3" type="ORF">EV702DRAFT_1283003</name>
</gene>
<evidence type="ECO:0000313" key="4">
    <source>
        <dbReference type="Proteomes" id="UP000714275"/>
    </source>
</evidence>
<organism evidence="3 4">
    <name type="scientific">Suillus placidus</name>
    <dbReference type="NCBI Taxonomy" id="48579"/>
    <lineage>
        <taxon>Eukaryota</taxon>
        <taxon>Fungi</taxon>
        <taxon>Dikarya</taxon>
        <taxon>Basidiomycota</taxon>
        <taxon>Agaricomycotina</taxon>
        <taxon>Agaricomycetes</taxon>
        <taxon>Agaricomycetidae</taxon>
        <taxon>Boletales</taxon>
        <taxon>Suillineae</taxon>
        <taxon>Suillaceae</taxon>
        <taxon>Suillus</taxon>
    </lineage>
</organism>
<name>A0A9P6ZH27_9AGAM</name>
<dbReference type="Pfam" id="PF26608">
    <property type="entry name" value="DUF8190"/>
    <property type="match status" value="1"/>
</dbReference>
<proteinExistence type="predicted"/>
<dbReference type="EMBL" id="JABBWD010000101">
    <property type="protein sequence ID" value="KAG1765968.1"/>
    <property type="molecule type" value="Genomic_DNA"/>
</dbReference>
<feature type="compositionally biased region" description="Acidic residues" evidence="1">
    <location>
        <begin position="9"/>
        <end position="23"/>
    </location>
</feature>
<reference evidence="3" key="1">
    <citation type="journal article" date="2020" name="New Phytol.">
        <title>Comparative genomics reveals dynamic genome evolution in host specialist ectomycorrhizal fungi.</title>
        <authorList>
            <person name="Lofgren L.A."/>
            <person name="Nguyen N.H."/>
            <person name="Vilgalys R."/>
            <person name="Ruytinx J."/>
            <person name="Liao H.L."/>
            <person name="Branco S."/>
            <person name="Kuo A."/>
            <person name="LaButti K."/>
            <person name="Lipzen A."/>
            <person name="Andreopoulos W."/>
            <person name="Pangilinan J."/>
            <person name="Riley R."/>
            <person name="Hundley H."/>
            <person name="Na H."/>
            <person name="Barry K."/>
            <person name="Grigoriev I.V."/>
            <person name="Stajich J.E."/>
            <person name="Kennedy P.G."/>
        </authorList>
    </citation>
    <scope>NUCLEOTIDE SEQUENCE</scope>
    <source>
        <strain evidence="3">DOB743</strain>
    </source>
</reference>
<feature type="region of interest" description="Disordered" evidence="1">
    <location>
        <begin position="1"/>
        <end position="29"/>
    </location>
</feature>